<dbReference type="PANTHER" id="PTHR40094:SF1">
    <property type="entry name" value="UBIQUITIN DOMAIN-CONTAINING PROTEIN"/>
    <property type="match status" value="1"/>
</dbReference>
<dbReference type="EMBL" id="CP000482">
    <property type="protein sequence ID" value="ABK98920.1"/>
    <property type="molecule type" value="Genomic_DNA"/>
</dbReference>
<dbReference type="SMART" id="SM01419">
    <property type="entry name" value="Thiol-ester_cl"/>
    <property type="match status" value="1"/>
</dbReference>
<dbReference type="Gene3D" id="2.20.130.20">
    <property type="match status" value="1"/>
</dbReference>
<reference evidence="4 5" key="1">
    <citation type="submission" date="2006-10" db="EMBL/GenBank/DDBJ databases">
        <title>Complete sequence of chromosome of Pelobacter propionicus DSM 2379.</title>
        <authorList>
            <consortium name="US DOE Joint Genome Institute"/>
            <person name="Copeland A."/>
            <person name="Lucas S."/>
            <person name="Lapidus A."/>
            <person name="Barry K."/>
            <person name="Detter J.C."/>
            <person name="Glavina del Rio T."/>
            <person name="Hammon N."/>
            <person name="Israni S."/>
            <person name="Dalin E."/>
            <person name="Tice H."/>
            <person name="Pitluck S."/>
            <person name="Saunders E."/>
            <person name="Brettin T."/>
            <person name="Bruce D."/>
            <person name="Han C."/>
            <person name="Tapia R."/>
            <person name="Schmutz J."/>
            <person name="Larimer F."/>
            <person name="Land M."/>
            <person name="Hauser L."/>
            <person name="Kyrpides N."/>
            <person name="Kim E."/>
            <person name="Lovley D."/>
            <person name="Richardson P."/>
        </authorList>
    </citation>
    <scope>NUCLEOTIDE SEQUENCE [LARGE SCALE GENOMIC DNA]</scope>
    <source>
        <strain evidence="5">DSM 2379 / NBRC 103807 / OttBd1</strain>
    </source>
</reference>
<keyword evidence="5" id="KW-1185">Reference proteome</keyword>
<dbReference type="Proteomes" id="UP000006732">
    <property type="component" value="Chromosome"/>
</dbReference>
<protein>
    <submittedName>
        <fullName evidence="4">Alpha-2-macroglobulin domain protein</fullName>
    </submittedName>
</protein>
<proteinExistence type="inferred from homology"/>
<dbReference type="Pfam" id="PF17972">
    <property type="entry name" value="bMG5"/>
    <property type="match status" value="1"/>
</dbReference>
<comment type="similarity">
    <text evidence="1">Belongs to the protease inhibitor I39 (alpha-2-macroglobulin) family. Bacterial alpha-2-macroglobulin subfamily.</text>
</comment>
<dbReference type="InterPro" id="IPR001599">
    <property type="entry name" value="Macroglobln_a2"/>
</dbReference>
<feature type="domain" description="Alpha-2-macroglobulin" evidence="3">
    <location>
        <begin position="1046"/>
        <end position="1136"/>
    </location>
</feature>
<dbReference type="InterPro" id="IPR011625">
    <property type="entry name" value="A2M_N_BRD"/>
</dbReference>
<evidence type="ECO:0000256" key="1">
    <source>
        <dbReference type="ARBA" id="ARBA00010556"/>
    </source>
</evidence>
<dbReference type="eggNOG" id="COG2373">
    <property type="taxonomic scope" value="Bacteria"/>
</dbReference>
<dbReference type="KEGG" id="ppd:Ppro_1300"/>
<dbReference type="Pfam" id="PF13620">
    <property type="entry name" value="CarboxypepD_reg"/>
    <property type="match status" value="2"/>
</dbReference>
<dbReference type="SMART" id="SM01360">
    <property type="entry name" value="A2M"/>
    <property type="match status" value="1"/>
</dbReference>
<evidence type="ECO:0000313" key="5">
    <source>
        <dbReference type="Proteomes" id="UP000006732"/>
    </source>
</evidence>
<dbReference type="InterPro" id="IPR051802">
    <property type="entry name" value="YfhM-like"/>
</dbReference>
<evidence type="ECO:0000313" key="4">
    <source>
        <dbReference type="EMBL" id="ABK98920.1"/>
    </source>
</evidence>
<dbReference type="SUPFAM" id="SSF49452">
    <property type="entry name" value="Starch-binding domain-like"/>
    <property type="match status" value="1"/>
</dbReference>
<dbReference type="PANTHER" id="PTHR40094">
    <property type="entry name" value="ALPHA-2-MACROGLOBULIN HOMOLOG"/>
    <property type="match status" value="1"/>
</dbReference>
<dbReference type="Pfam" id="PF00207">
    <property type="entry name" value="A2M"/>
    <property type="match status" value="1"/>
</dbReference>
<sequence>MASSPASSGLSDSLPTTKESLMKTIRILFTLLIMTLIPAAAWAARGKPPQTAKQVSVSGTIISAETNRPVKGATITFMENRGMKVPLTSAATATSDSEGRFNVDLKPGYYTWLVRKDGYGLFEGGASVSSRQTETLSAYLHRQAELSGRLVDGGGRPMPGVRIVASRWVGSVSGSDGRFTITGLDSQGYEPRLQHPGWVLEKSAYIQLDPAEKKDLGDLVMRRAATLSVTVIPRNGAGRPLERINLSFSGDSLYRSATTAGRSVAVFNDLPPGDYSLFPSDERLNGTREVVRLQEGEQRTLTLRPEVKPPWLTIEEYGDVFLPDRALKLRTHGLWVEKAEAVISAIDSAPLLTGKVDLRQPDGIPTGYLHKLTSYPLTFPARRYGHSRSAHVPIPGLKPGAYLLELKGSGATARFGFLVTRLGLVAKTSPKGTQLYATDLVSGRALAGVTIGSTQSGTQATSDANGMATWDTTGSARTLTGRLGDSLAFLELGSGETQAATTRGYLYSDRPAYRPGQTVYYKGVLRQRGDGDAYTLPKLDRIHVTISDSGDKTVCEHDAPLSSGASFQGECALARGASLGGYTINASAGNESWQGWFRVLEYRKPEFELQLTPDRRFLVTGETAQVRLSGRYYFGAPLADARVNWRIYSRPAAELGRDSDGYDDEERSSGGYADFIGEGELRLDDKGEALIPVAAKSHDMPHSYTLEVDVTDASSRQVSSSSSLTVVPSLVALKVTTSSYLTKPGQAVEVSLSAADWEGNPRAVPLNLAFEQQIYDGKSRSHSWKRSGSVSLTTDVSGRAQTSYRFPHPGLWRVRGRAADQAGRTSTADALIWVWKEGDDWQGPQRDLEAEFDQKTYKPGDTARLIVRTPGSGGTLLLTLEGREIHNSRTIVLKNNLQVVEIPVSESYAPFMHVSAVTVRGGRFFSRTLPLRVDIQPGKLDIRVRADKPVYAPGDRVRLTISPTAEGKQVPAELSLAVVDEAIFAVAPERGDDIYRFFRGNREHLVTTLHSFPRVYLGGAAKDGAALTAQDDGLKGVKSRKTFKDTALWQPMLTTNADGSATAEFTLPDNLTTWRATAVGQTLSSDFGTGREKFIARLGLMARLSPPRFLTVGDELKIPGLLTSMADRQQTVRGRFEASGLTLLKGTDFSGELAPRGTLRRDMALKAERAGNATLKLMARGEQGADAMELTLPVLERGIPRTAATGIALRERQGDETLTLPDNALPGSGELKISFSPTIAASLDSAISRLVQFPYGCVEQTLSRFIPALHARALLSQQGWQPDPATQEKLASAIDQGMKRLEEMQHADGGWGWWERDSSSLTMTSHALYALGLAKRAGLPIPPGMVQRGTQALESLLRNAPAGDQARAFRAFAVNAIDKEELEQRIRLEWGELTTADQLAFCQGLAFAGRNDALPPLLDELKRNIRHEGTAAYIQDRDADSWWYGWRWGSSAVETTSGLLSLVVKQNPADPLAARLAEFLARRQSGGWWRTTTSSAAAVVALADYVAASGESTASYSATLAVNGKKLADYRVEKGRLVAGERQLCITAAALKSGNNTLKLTKDDGGAAYLAATLEYAVPPEAVQSSPGLKITRSMYRINSVKTQEGWRRELTPLAADQPVSPGDDIEVRLTVDNDRALEYVIIEDRLPAGFESREADRDPRFRDETAFFDWYAHRERRDERMAFFVTSLPAGRHEFRHVIYPELEGRITALPAVVWPMYQPELRGESRAWKVEVRGR</sequence>
<dbReference type="STRING" id="338966.Ppro_1300"/>
<evidence type="ECO:0000259" key="3">
    <source>
        <dbReference type="SMART" id="SM01360"/>
    </source>
</evidence>
<dbReference type="InterPro" id="IPR047565">
    <property type="entry name" value="Alpha-macroglob_thiol-ester_cl"/>
</dbReference>
<gene>
    <name evidence="4" type="ordered locus">Ppro_1300</name>
</gene>
<dbReference type="Pfam" id="PF07703">
    <property type="entry name" value="A2M_BRD"/>
    <property type="match status" value="1"/>
</dbReference>
<dbReference type="InterPro" id="IPR041203">
    <property type="entry name" value="Bact_A2M_MG5"/>
</dbReference>
<dbReference type="SUPFAM" id="SSF48239">
    <property type="entry name" value="Terpenoid cyclases/Protein prenyltransferases"/>
    <property type="match status" value="1"/>
</dbReference>
<dbReference type="GO" id="GO:0005615">
    <property type="term" value="C:extracellular space"/>
    <property type="evidence" value="ECO:0007669"/>
    <property type="project" value="InterPro"/>
</dbReference>
<dbReference type="Pfam" id="PF17973">
    <property type="entry name" value="bMG10"/>
    <property type="match status" value="1"/>
</dbReference>
<dbReference type="HOGENOM" id="CLU_002018_1_0_7"/>
<dbReference type="Gene3D" id="1.50.10.20">
    <property type="match status" value="2"/>
</dbReference>
<dbReference type="Gene3D" id="2.60.40.1120">
    <property type="entry name" value="Carboxypeptidase-like, regulatory domain"/>
    <property type="match status" value="1"/>
</dbReference>
<dbReference type="GO" id="GO:0004866">
    <property type="term" value="F:endopeptidase inhibitor activity"/>
    <property type="evidence" value="ECO:0007669"/>
    <property type="project" value="InterPro"/>
</dbReference>
<dbReference type="CDD" id="cd02891">
    <property type="entry name" value="A2M_like"/>
    <property type="match status" value="1"/>
</dbReference>
<feature type="domain" description="Alpha-2-macroglobulin bait region" evidence="2">
    <location>
        <begin position="848"/>
        <end position="986"/>
    </location>
</feature>
<dbReference type="InterPro" id="IPR013784">
    <property type="entry name" value="Carb-bd-like_fold"/>
</dbReference>
<organism evidence="4 5">
    <name type="scientific">Pelobacter propionicus (strain DSM 2379 / NBRC 103807 / OttBd1)</name>
    <dbReference type="NCBI Taxonomy" id="338966"/>
    <lineage>
        <taxon>Bacteria</taxon>
        <taxon>Pseudomonadati</taxon>
        <taxon>Thermodesulfobacteriota</taxon>
        <taxon>Desulfuromonadia</taxon>
        <taxon>Desulfuromonadales</taxon>
        <taxon>Desulfuromonadaceae</taxon>
        <taxon>Pelobacter</taxon>
    </lineage>
</organism>
<dbReference type="OrthoDB" id="9767116at2"/>
<dbReference type="eggNOG" id="COG4932">
    <property type="taxonomic scope" value="Bacteria"/>
</dbReference>
<dbReference type="Gene3D" id="2.60.40.1930">
    <property type="match status" value="1"/>
</dbReference>
<dbReference type="InterPro" id="IPR011626">
    <property type="entry name" value="Alpha-macroglobulin_TED"/>
</dbReference>
<dbReference type="GO" id="GO:0030246">
    <property type="term" value="F:carbohydrate binding"/>
    <property type="evidence" value="ECO:0007669"/>
    <property type="project" value="InterPro"/>
</dbReference>
<dbReference type="Pfam" id="PF01835">
    <property type="entry name" value="MG2"/>
    <property type="match status" value="1"/>
</dbReference>
<dbReference type="InterPro" id="IPR008930">
    <property type="entry name" value="Terpenoid_cyclase/PrenylTrfase"/>
</dbReference>
<evidence type="ECO:0000259" key="2">
    <source>
        <dbReference type="SMART" id="SM01359"/>
    </source>
</evidence>
<dbReference type="InterPro" id="IPR002890">
    <property type="entry name" value="MG2"/>
</dbReference>
<dbReference type="Pfam" id="PF07678">
    <property type="entry name" value="TED_complement"/>
    <property type="match status" value="1"/>
</dbReference>
<dbReference type="SMART" id="SM01359">
    <property type="entry name" value="A2M_N_2"/>
    <property type="match status" value="1"/>
</dbReference>
<name>A1ANK0_PELPD</name>
<accession>A1ANK0</accession>
<dbReference type="InterPro" id="IPR041246">
    <property type="entry name" value="Bact_MG10"/>
</dbReference>